<dbReference type="EMBL" id="UOFD01000021">
    <property type="protein sequence ID" value="VAW50952.1"/>
    <property type="molecule type" value="Genomic_DNA"/>
</dbReference>
<keyword evidence="6" id="KW-0012">Acyltransferase</keyword>
<evidence type="ECO:0000256" key="5">
    <source>
        <dbReference type="ARBA" id="ARBA00023136"/>
    </source>
</evidence>
<evidence type="ECO:0000256" key="4">
    <source>
        <dbReference type="ARBA" id="ARBA00022679"/>
    </source>
</evidence>
<keyword evidence="5 7" id="KW-0472">Membrane</keyword>
<keyword evidence="7" id="KW-1133">Transmembrane helix</keyword>
<keyword evidence="3" id="KW-0997">Cell inner membrane</keyword>
<dbReference type="GO" id="GO:0008610">
    <property type="term" value="P:lipid biosynthetic process"/>
    <property type="evidence" value="ECO:0007669"/>
    <property type="project" value="UniProtKB-ARBA"/>
</dbReference>
<evidence type="ECO:0000256" key="2">
    <source>
        <dbReference type="ARBA" id="ARBA00022475"/>
    </source>
</evidence>
<feature type="transmembrane region" description="Helical" evidence="7">
    <location>
        <begin position="23"/>
        <end position="43"/>
    </location>
</feature>
<evidence type="ECO:0000256" key="7">
    <source>
        <dbReference type="SAM" id="Phobius"/>
    </source>
</evidence>
<reference evidence="8" key="1">
    <citation type="submission" date="2018-06" db="EMBL/GenBank/DDBJ databases">
        <authorList>
            <person name="Zhirakovskaya E."/>
        </authorList>
    </citation>
    <scope>NUCLEOTIDE SEQUENCE</scope>
</reference>
<dbReference type="GO" id="GO:1901137">
    <property type="term" value="P:carbohydrate derivative biosynthetic process"/>
    <property type="evidence" value="ECO:0007669"/>
    <property type="project" value="UniProtKB-ARBA"/>
</dbReference>
<keyword evidence="2" id="KW-1003">Cell membrane</keyword>
<accession>A0A3B0WI20</accession>
<keyword evidence="7" id="KW-0812">Transmembrane</keyword>
<name>A0A3B0WI20_9ZZZZ</name>
<proteinExistence type="predicted"/>
<organism evidence="8">
    <name type="scientific">hydrothermal vent metagenome</name>
    <dbReference type="NCBI Taxonomy" id="652676"/>
    <lineage>
        <taxon>unclassified sequences</taxon>
        <taxon>metagenomes</taxon>
        <taxon>ecological metagenomes</taxon>
    </lineage>
</organism>
<protein>
    <recommendedName>
        <fullName evidence="9">Lipid A biosynthesis lauroyl acyltransferase</fullName>
    </recommendedName>
</protein>
<dbReference type="GO" id="GO:0016746">
    <property type="term" value="F:acyltransferase activity"/>
    <property type="evidence" value="ECO:0007669"/>
    <property type="project" value="UniProtKB-KW"/>
</dbReference>
<evidence type="ECO:0000313" key="8">
    <source>
        <dbReference type="EMBL" id="VAW50952.1"/>
    </source>
</evidence>
<dbReference type="CDD" id="cd07984">
    <property type="entry name" value="LPLAT_LABLAT-like"/>
    <property type="match status" value="1"/>
</dbReference>
<dbReference type="PANTHER" id="PTHR30606">
    <property type="entry name" value="LIPID A BIOSYNTHESIS LAUROYL ACYLTRANSFERASE"/>
    <property type="match status" value="1"/>
</dbReference>
<gene>
    <name evidence="8" type="ORF">MNBD_GAMMA06-1625</name>
</gene>
<dbReference type="AlphaFoldDB" id="A0A3B0WI20"/>
<evidence type="ECO:0000256" key="6">
    <source>
        <dbReference type="ARBA" id="ARBA00023315"/>
    </source>
</evidence>
<keyword evidence="4" id="KW-0808">Transferase</keyword>
<dbReference type="PIRSF" id="PIRSF026649">
    <property type="entry name" value="MsbB"/>
    <property type="match status" value="1"/>
</dbReference>
<evidence type="ECO:0000256" key="1">
    <source>
        <dbReference type="ARBA" id="ARBA00004533"/>
    </source>
</evidence>
<sequence>MGIKKTGKNKYRFRLLLLHPRNWLTWISLGLFFIITLLPLSLIDALSFRLGKLAASKNKKRFNIAVKNLALCFPKKTTQKIELMAMQHFQMQLRSVFHYFILWWRPVPVVQDIIIKIGFEKIEKYRQQEKNIIILLVHSVGLEFAGAAIAFDYDTVAPYKKMRNPVINWMVANSRLRFSKSYNGKHGGKLFTREDGLRPLIREARAGKILVYLADEDLGEKHSIFAPFYGVQKATLPVLGRLAKLCDAVVLPCVSCYDSTSKKYQVKLLPAIQGLPSGNDETDSLKMNEAIESAVNQCPVQYFWTLRYFQTRPEGEKSVYE</sequence>
<evidence type="ECO:0008006" key="9">
    <source>
        <dbReference type="Google" id="ProtNLM"/>
    </source>
</evidence>
<comment type="subcellular location">
    <subcellularLocation>
        <location evidence="1">Cell inner membrane</location>
    </subcellularLocation>
</comment>
<dbReference type="InterPro" id="IPR004960">
    <property type="entry name" value="LipA_acyltrans"/>
</dbReference>
<dbReference type="GO" id="GO:0005886">
    <property type="term" value="C:plasma membrane"/>
    <property type="evidence" value="ECO:0007669"/>
    <property type="project" value="UniProtKB-SubCell"/>
</dbReference>
<evidence type="ECO:0000256" key="3">
    <source>
        <dbReference type="ARBA" id="ARBA00022519"/>
    </source>
</evidence>
<dbReference type="PANTHER" id="PTHR30606:SF4">
    <property type="entry name" value="LIPID A BIOSYNTHESIS MYRISTOYLTRANSFERASE"/>
    <property type="match status" value="1"/>
</dbReference>
<dbReference type="Pfam" id="PF03279">
    <property type="entry name" value="Lip_A_acyltrans"/>
    <property type="match status" value="1"/>
</dbReference>